<evidence type="ECO:0000313" key="7">
    <source>
        <dbReference type="Proteomes" id="UP000772618"/>
    </source>
</evidence>
<dbReference type="NCBIfam" id="NF037968">
    <property type="entry name" value="SemiSWEET_2"/>
    <property type="match status" value="1"/>
</dbReference>
<dbReference type="Gene3D" id="1.20.1280.290">
    <property type="match status" value="1"/>
</dbReference>
<reference evidence="6 7" key="1">
    <citation type="submission" date="2021-05" db="EMBL/GenBank/DDBJ databases">
        <title>A Polyphasic approach of four new species of the genus Ohtaekwangia: Ohtaekwangia histidinii sp. nov., Ohtaekwangia cretensis sp. nov., Ohtaekwangia indiensis sp. nov., Ohtaekwangia reichenbachii sp. nov. from diverse environment.</title>
        <authorList>
            <person name="Octaviana S."/>
        </authorList>
    </citation>
    <scope>NUCLEOTIDE SEQUENCE [LARGE SCALE GENOMIC DNA]</scope>
    <source>
        <strain evidence="6 7">PWU20</strain>
    </source>
</reference>
<accession>A0ABS5VRC0</accession>
<keyword evidence="7" id="KW-1185">Reference proteome</keyword>
<dbReference type="InterPro" id="IPR006603">
    <property type="entry name" value="PQ-loop_rpt"/>
</dbReference>
<name>A0ABS5VRC0_9BACT</name>
<comment type="subcellular location">
    <subcellularLocation>
        <location evidence="1">Membrane</location>
        <topology evidence="1">Multi-pass membrane protein</topology>
    </subcellularLocation>
</comment>
<proteinExistence type="predicted"/>
<dbReference type="EMBL" id="JAHESD010000023">
    <property type="protein sequence ID" value="MBT1703989.1"/>
    <property type="molecule type" value="Genomic_DNA"/>
</dbReference>
<gene>
    <name evidence="6" type="ORF">KK060_11905</name>
</gene>
<comment type="caution">
    <text evidence="6">The sequence shown here is derived from an EMBL/GenBank/DDBJ whole genome shotgun (WGS) entry which is preliminary data.</text>
</comment>
<evidence type="ECO:0000256" key="3">
    <source>
        <dbReference type="ARBA" id="ARBA00022989"/>
    </source>
</evidence>
<protein>
    <submittedName>
        <fullName evidence="6">SemiSWEET transporter</fullName>
    </submittedName>
</protein>
<organism evidence="6 7">
    <name type="scientific">Chryseosolibacter indicus</name>
    <dbReference type="NCBI Taxonomy" id="2782351"/>
    <lineage>
        <taxon>Bacteria</taxon>
        <taxon>Pseudomonadati</taxon>
        <taxon>Bacteroidota</taxon>
        <taxon>Cytophagia</taxon>
        <taxon>Cytophagales</taxon>
        <taxon>Chryseotaleaceae</taxon>
        <taxon>Chryseosolibacter</taxon>
    </lineage>
</organism>
<dbReference type="InterPro" id="IPR047662">
    <property type="entry name" value="SemiSWEET"/>
</dbReference>
<keyword evidence="2 5" id="KW-0812">Transmembrane</keyword>
<sequence length="91" mass="10146">MFNNHTEIIGLAAGICTSISLLPQLIKLIKNKKAEDLSLFYLLILFVGISLWIWYGVLRNDVPIIATNSFSALLNGIVIILGIKYKKNLKS</sequence>
<keyword evidence="4 5" id="KW-0472">Membrane</keyword>
<feature type="transmembrane region" description="Helical" evidence="5">
    <location>
        <begin position="38"/>
        <end position="58"/>
    </location>
</feature>
<dbReference type="Proteomes" id="UP000772618">
    <property type="component" value="Unassembled WGS sequence"/>
</dbReference>
<dbReference type="Pfam" id="PF04193">
    <property type="entry name" value="PQ-loop"/>
    <property type="match status" value="1"/>
</dbReference>
<evidence type="ECO:0000256" key="1">
    <source>
        <dbReference type="ARBA" id="ARBA00004141"/>
    </source>
</evidence>
<feature type="transmembrane region" description="Helical" evidence="5">
    <location>
        <begin position="64"/>
        <end position="83"/>
    </location>
</feature>
<dbReference type="RefSeq" id="WP_254153950.1">
    <property type="nucleotide sequence ID" value="NZ_JAHESD010000023.1"/>
</dbReference>
<keyword evidence="3 5" id="KW-1133">Transmembrane helix</keyword>
<evidence type="ECO:0000256" key="2">
    <source>
        <dbReference type="ARBA" id="ARBA00022692"/>
    </source>
</evidence>
<evidence type="ECO:0000313" key="6">
    <source>
        <dbReference type="EMBL" id="MBT1703989.1"/>
    </source>
</evidence>
<evidence type="ECO:0000256" key="5">
    <source>
        <dbReference type="SAM" id="Phobius"/>
    </source>
</evidence>
<evidence type="ECO:0000256" key="4">
    <source>
        <dbReference type="ARBA" id="ARBA00023136"/>
    </source>
</evidence>